<comment type="similarity">
    <text evidence="1">Belongs to the LysR transcriptional regulatory family.</text>
</comment>
<accession>A0A2X2CN10</accession>
<dbReference type="EMBL" id="UAUF01000013">
    <property type="protein sequence ID" value="SPZ09567.1"/>
    <property type="molecule type" value="Genomic_DNA"/>
</dbReference>
<dbReference type="InterPro" id="IPR000847">
    <property type="entry name" value="LysR_HTH_N"/>
</dbReference>
<evidence type="ECO:0000313" key="6">
    <source>
        <dbReference type="EMBL" id="MBF8643062.1"/>
    </source>
</evidence>
<dbReference type="RefSeq" id="WP_010797779.1">
    <property type="nucleotide sequence ID" value="NZ_CP044086.1"/>
</dbReference>
<keyword evidence="3" id="KW-0238">DNA-binding</keyword>
<reference evidence="7 8" key="1">
    <citation type="submission" date="2018-06" db="EMBL/GenBank/DDBJ databases">
        <authorList>
            <consortium name="Pathogen Informatics"/>
            <person name="Doyle S."/>
        </authorList>
    </citation>
    <scope>NUCLEOTIDE SEQUENCE [LARGE SCALE GENOMIC DNA]</scope>
    <source>
        <strain evidence="7 8">NCTC11842</strain>
    </source>
</reference>
<evidence type="ECO:0000256" key="3">
    <source>
        <dbReference type="ARBA" id="ARBA00023125"/>
    </source>
</evidence>
<gene>
    <name evidence="7" type="primary">gbpR_2</name>
    <name evidence="6" type="ORF">IRZ65_20535</name>
    <name evidence="7" type="ORF">NCTC11842_03141</name>
</gene>
<dbReference type="SUPFAM" id="SSF53850">
    <property type="entry name" value="Periplasmic binding protein-like II"/>
    <property type="match status" value="1"/>
</dbReference>
<evidence type="ECO:0000256" key="2">
    <source>
        <dbReference type="ARBA" id="ARBA00023015"/>
    </source>
</evidence>
<sequence>MIPSLNSISSRLRVRQLKLLIALEEHGSLHKAAEQVAITQPGATKALHEIEATLGATLFTRTSQGLVPNDLGRCVTRYARLIQSDIAHLREEMIGILHGQGGRLSIGVIMGAVPLLMQSLNRLRQKQPELSIHIAEDTSARLLALLDQGRVDVVICRTSVSTRPDAYEKLIEHPESLALVAHPNHPLANASLSSLDELTGYRWVVYPSNMPMRLALEQQFRLAGLDFPRYPIETASTFTMLSLLQEDPHLLAVMPSDVALFSERFGLLKRFSIDLQINSEPYSVVIRQGMDVTAPAKMLIEELRQDMGLTVQPHRQEITA</sequence>
<evidence type="ECO:0000313" key="9">
    <source>
        <dbReference type="Proteomes" id="UP000626180"/>
    </source>
</evidence>
<dbReference type="SUPFAM" id="SSF46785">
    <property type="entry name" value="Winged helix' DNA-binding domain"/>
    <property type="match status" value="1"/>
</dbReference>
<evidence type="ECO:0000256" key="1">
    <source>
        <dbReference type="ARBA" id="ARBA00009437"/>
    </source>
</evidence>
<organism evidence="7 8">
    <name type="scientific">Pseudomonas luteola</name>
    <dbReference type="NCBI Taxonomy" id="47886"/>
    <lineage>
        <taxon>Bacteria</taxon>
        <taxon>Pseudomonadati</taxon>
        <taxon>Pseudomonadota</taxon>
        <taxon>Gammaproteobacteria</taxon>
        <taxon>Pseudomonadales</taxon>
        <taxon>Pseudomonadaceae</taxon>
        <taxon>Pseudomonas</taxon>
    </lineage>
</organism>
<evidence type="ECO:0000256" key="4">
    <source>
        <dbReference type="ARBA" id="ARBA00023163"/>
    </source>
</evidence>
<dbReference type="GO" id="GO:0003700">
    <property type="term" value="F:DNA-binding transcription factor activity"/>
    <property type="evidence" value="ECO:0007669"/>
    <property type="project" value="InterPro"/>
</dbReference>
<evidence type="ECO:0000259" key="5">
    <source>
        <dbReference type="PROSITE" id="PS50931"/>
    </source>
</evidence>
<evidence type="ECO:0000313" key="8">
    <source>
        <dbReference type="Proteomes" id="UP000250443"/>
    </source>
</evidence>
<dbReference type="PANTHER" id="PTHR30419">
    <property type="entry name" value="HTH-TYPE TRANSCRIPTIONAL REGULATOR YBHD"/>
    <property type="match status" value="1"/>
</dbReference>
<feature type="domain" description="HTH lysR-type" evidence="5">
    <location>
        <begin position="12"/>
        <end position="69"/>
    </location>
</feature>
<dbReference type="InterPro" id="IPR050950">
    <property type="entry name" value="HTH-type_LysR_regulators"/>
</dbReference>
<dbReference type="Pfam" id="PF03466">
    <property type="entry name" value="LysR_substrate"/>
    <property type="match status" value="1"/>
</dbReference>
<dbReference type="Pfam" id="PF00126">
    <property type="entry name" value="HTH_1"/>
    <property type="match status" value="1"/>
</dbReference>
<keyword evidence="2" id="KW-0805">Transcription regulation</keyword>
<keyword evidence="4" id="KW-0804">Transcription</keyword>
<protein>
    <submittedName>
        <fullName evidence="6 7">LysR family transcriptional regulator</fullName>
    </submittedName>
</protein>
<dbReference type="GO" id="GO:0005829">
    <property type="term" value="C:cytosol"/>
    <property type="evidence" value="ECO:0007669"/>
    <property type="project" value="TreeGrafter"/>
</dbReference>
<dbReference type="GO" id="GO:0003677">
    <property type="term" value="F:DNA binding"/>
    <property type="evidence" value="ECO:0007669"/>
    <property type="project" value="UniProtKB-KW"/>
</dbReference>
<dbReference type="Gene3D" id="1.10.10.10">
    <property type="entry name" value="Winged helix-like DNA-binding domain superfamily/Winged helix DNA-binding domain"/>
    <property type="match status" value="1"/>
</dbReference>
<evidence type="ECO:0000313" key="7">
    <source>
        <dbReference type="EMBL" id="SPZ09567.1"/>
    </source>
</evidence>
<dbReference type="PROSITE" id="PS50931">
    <property type="entry name" value="HTH_LYSR"/>
    <property type="match status" value="1"/>
</dbReference>
<name>A0A2X2CN10_PSELU</name>
<dbReference type="InterPro" id="IPR036390">
    <property type="entry name" value="WH_DNA-bd_sf"/>
</dbReference>
<dbReference type="Proteomes" id="UP000626180">
    <property type="component" value="Unassembled WGS sequence"/>
</dbReference>
<keyword evidence="9" id="KW-1185">Reference proteome</keyword>
<proteinExistence type="inferred from homology"/>
<dbReference type="PANTHER" id="PTHR30419:SF8">
    <property type="entry name" value="NITROGEN ASSIMILATION TRANSCRIPTIONAL ACTIVATOR-RELATED"/>
    <property type="match status" value="1"/>
</dbReference>
<dbReference type="Proteomes" id="UP000250443">
    <property type="component" value="Unassembled WGS sequence"/>
</dbReference>
<reference evidence="6 9" key="2">
    <citation type="submission" date="2020-10" db="EMBL/GenBank/DDBJ databases">
        <title>Genome sequences of Pseudomonas isolates.</title>
        <authorList>
            <person name="Wessels L."/>
            <person name="Reich F."/>
            <person name="Hammerl J."/>
        </authorList>
    </citation>
    <scope>NUCLEOTIDE SEQUENCE [LARGE SCALE GENOMIC DNA]</scope>
    <source>
        <strain evidence="6 9">20-MO00624-0</strain>
    </source>
</reference>
<dbReference type="Gene3D" id="3.40.190.290">
    <property type="match status" value="1"/>
</dbReference>
<dbReference type="AlphaFoldDB" id="A0A2X2CN10"/>
<dbReference type="InterPro" id="IPR005119">
    <property type="entry name" value="LysR_subst-bd"/>
</dbReference>
<dbReference type="EMBL" id="JADMCD010000013">
    <property type="protein sequence ID" value="MBF8643062.1"/>
    <property type="molecule type" value="Genomic_DNA"/>
</dbReference>
<dbReference type="InterPro" id="IPR036388">
    <property type="entry name" value="WH-like_DNA-bd_sf"/>
</dbReference>